<evidence type="ECO:0000313" key="1">
    <source>
        <dbReference type="EMBL" id="PYF84602.1"/>
    </source>
</evidence>
<keyword evidence="2" id="KW-1185">Reference proteome</keyword>
<protein>
    <submittedName>
        <fullName evidence="1">Uncharacterized protein</fullName>
    </submittedName>
</protein>
<proteinExistence type="predicted"/>
<dbReference type="EMBL" id="QKLW01000001">
    <property type="protein sequence ID" value="PYF84602.1"/>
    <property type="molecule type" value="Genomic_DNA"/>
</dbReference>
<gene>
    <name evidence="1" type="ORF">DFP75_101640</name>
</gene>
<organism evidence="1 2">
    <name type="scientific">Marinomonas alcarazii</name>
    <dbReference type="NCBI Taxonomy" id="491949"/>
    <lineage>
        <taxon>Bacteria</taxon>
        <taxon>Pseudomonadati</taxon>
        <taxon>Pseudomonadota</taxon>
        <taxon>Gammaproteobacteria</taxon>
        <taxon>Oceanospirillales</taxon>
        <taxon>Oceanospirillaceae</taxon>
        <taxon>Marinomonas</taxon>
    </lineage>
</organism>
<sequence>MNFYALRVSLVASEPQLFDNQNMSKDIYTFEDAIHHAEERPPENEQKEKLYSIKVIVEDRSIGVMSGMVAKAKNFNGHDIEFKEYSVDDYPPLIWFWDREQQVILVEKKTNVFPTPNSACKAFISISNNIELAEMGLRVDIEPVLNESDSNFWEEYDKFDYVESVTFELIPPNLFGNTEKEMKEALNETSELTNANKITTIFENKDSKLNLKSDGWLKNLVSWCRKGGGNWRLRGRLSGHNKQLSNVKSEKTAKMIFMEGNITELQLENYGPEEILQILEIHRSEYDYHISKEEK</sequence>
<dbReference type="RefSeq" id="WP_220032610.1">
    <property type="nucleotide sequence ID" value="NZ_QKLW01000001.1"/>
</dbReference>
<reference evidence="1 2" key="1">
    <citation type="submission" date="2018-06" db="EMBL/GenBank/DDBJ databases">
        <title>Genomic Encyclopedia of Type Strains, Phase III (KMG-III): the genomes of soil and plant-associated and newly described type strains.</title>
        <authorList>
            <person name="Whitman W."/>
        </authorList>
    </citation>
    <scope>NUCLEOTIDE SEQUENCE [LARGE SCALE GENOMIC DNA]</scope>
    <source>
        <strain evidence="1 2">CECT 7730</strain>
    </source>
</reference>
<evidence type="ECO:0000313" key="2">
    <source>
        <dbReference type="Proteomes" id="UP000247551"/>
    </source>
</evidence>
<dbReference type="Proteomes" id="UP000247551">
    <property type="component" value="Unassembled WGS sequence"/>
</dbReference>
<name>A0A318V719_9GAMM</name>
<accession>A0A318V719</accession>
<comment type="caution">
    <text evidence="1">The sequence shown here is derived from an EMBL/GenBank/DDBJ whole genome shotgun (WGS) entry which is preliminary data.</text>
</comment>
<dbReference type="AlphaFoldDB" id="A0A318V719"/>